<dbReference type="AlphaFoldDB" id="A0A090E2B4"/>
<gene>
    <name evidence="1" type="ORF">MPL3356_340099</name>
</gene>
<dbReference type="Proteomes" id="UP000045285">
    <property type="component" value="Unassembled WGS sequence"/>
</dbReference>
<organism evidence="1 2">
    <name type="scientific">Mesorhizobium plurifarium</name>
    <dbReference type="NCBI Taxonomy" id="69974"/>
    <lineage>
        <taxon>Bacteria</taxon>
        <taxon>Pseudomonadati</taxon>
        <taxon>Pseudomonadota</taxon>
        <taxon>Alphaproteobacteria</taxon>
        <taxon>Hyphomicrobiales</taxon>
        <taxon>Phyllobacteriaceae</taxon>
        <taxon>Mesorhizobium</taxon>
    </lineage>
</organism>
<proteinExistence type="predicted"/>
<sequence>MFNLATRNSVNLKASFVHTEFRDASAKTNSAYRLFKLPRV</sequence>
<evidence type="ECO:0000313" key="1">
    <source>
        <dbReference type="EMBL" id="CDX20923.1"/>
    </source>
</evidence>
<dbReference type="EMBL" id="CCMZ01000028">
    <property type="protein sequence ID" value="CDX20923.1"/>
    <property type="molecule type" value="Genomic_DNA"/>
</dbReference>
<protein>
    <submittedName>
        <fullName evidence="1">Uncharacterized protein</fullName>
    </submittedName>
</protein>
<accession>A0A090E2B4</accession>
<name>A0A090E2B4_MESPL</name>
<evidence type="ECO:0000313" key="2">
    <source>
        <dbReference type="Proteomes" id="UP000045285"/>
    </source>
</evidence>
<reference evidence="2" key="1">
    <citation type="submission" date="2014-08" db="EMBL/GenBank/DDBJ databases">
        <authorList>
            <person name="Moulin L."/>
        </authorList>
    </citation>
    <scope>NUCLEOTIDE SEQUENCE [LARGE SCALE GENOMIC DNA]</scope>
</reference>
<keyword evidence="2" id="KW-1185">Reference proteome</keyword>